<evidence type="ECO:0000313" key="6">
    <source>
        <dbReference type="EMBL" id="RSZ66028.1"/>
    </source>
</evidence>
<gene>
    <name evidence="6" type="ORF">EAH68_00245</name>
</gene>
<keyword evidence="3" id="KW-0804">Transcription</keyword>
<dbReference type="GO" id="GO:0005829">
    <property type="term" value="C:cytosol"/>
    <property type="evidence" value="ECO:0007669"/>
    <property type="project" value="TreeGrafter"/>
</dbReference>
<dbReference type="InterPro" id="IPR036390">
    <property type="entry name" value="WH_DNA-bd_sf"/>
</dbReference>
<dbReference type="PANTHER" id="PTHR24567">
    <property type="entry name" value="CRP FAMILY TRANSCRIPTIONAL REGULATORY PROTEIN"/>
    <property type="match status" value="1"/>
</dbReference>
<evidence type="ECO:0000259" key="4">
    <source>
        <dbReference type="PROSITE" id="PS50042"/>
    </source>
</evidence>
<dbReference type="PROSITE" id="PS50042">
    <property type="entry name" value="CNMP_BINDING_3"/>
    <property type="match status" value="1"/>
</dbReference>
<dbReference type="CDD" id="cd00038">
    <property type="entry name" value="CAP_ED"/>
    <property type="match status" value="1"/>
</dbReference>
<dbReference type="PROSITE" id="PS51063">
    <property type="entry name" value="HTH_CRP_2"/>
    <property type="match status" value="1"/>
</dbReference>
<dbReference type="PANTHER" id="PTHR24567:SF28">
    <property type="entry name" value="LISTERIOLYSIN REGULATORY PROTEIN"/>
    <property type="match status" value="1"/>
</dbReference>
<sequence length="246" mass="26970">MSTNPVRRNCARPHSCSLDVRLSAMSRSPLTRDLSPEEHLDLDQHLTAWSWAEGDPVFLAGETVEGSYLVVSGRVRITRDTIDGREITVDIAAPGDVIGPLDIRASEAVDSAWAMETTCALHLPAQALAEVVEEHPKLALAIIRMQQERLVQSRERDIAQATKTVEQRVAKVLRRLNGKLGQLQEDGSSLLQVRLRRDDIAGMAGTTLESASRAMSKMKRSGVIDSGREWVAIADVDALESLIGEE</sequence>
<organism evidence="6 7">
    <name type="scientific">Corynebacterium hylobatis</name>
    <dbReference type="NCBI Taxonomy" id="1859290"/>
    <lineage>
        <taxon>Bacteria</taxon>
        <taxon>Bacillati</taxon>
        <taxon>Actinomycetota</taxon>
        <taxon>Actinomycetes</taxon>
        <taxon>Mycobacteriales</taxon>
        <taxon>Corynebacteriaceae</taxon>
        <taxon>Corynebacterium</taxon>
    </lineage>
</organism>
<evidence type="ECO:0000256" key="1">
    <source>
        <dbReference type="ARBA" id="ARBA00023015"/>
    </source>
</evidence>
<proteinExistence type="predicted"/>
<protein>
    <submittedName>
        <fullName evidence="6">Crp/Fnr family transcriptional regulator</fullName>
    </submittedName>
</protein>
<evidence type="ECO:0000256" key="2">
    <source>
        <dbReference type="ARBA" id="ARBA00023125"/>
    </source>
</evidence>
<accession>A0A3S0A1D1</accession>
<name>A0A3S0A1D1_9CORY</name>
<keyword evidence="7" id="KW-1185">Reference proteome</keyword>
<comment type="caution">
    <text evidence="6">The sequence shown here is derived from an EMBL/GenBank/DDBJ whole genome shotgun (WGS) entry which is preliminary data.</text>
</comment>
<evidence type="ECO:0000313" key="7">
    <source>
        <dbReference type="Proteomes" id="UP000274907"/>
    </source>
</evidence>
<dbReference type="Gene3D" id="2.60.120.10">
    <property type="entry name" value="Jelly Rolls"/>
    <property type="match status" value="1"/>
</dbReference>
<dbReference type="SUPFAM" id="SSF46785">
    <property type="entry name" value="Winged helix' DNA-binding domain"/>
    <property type="match status" value="1"/>
</dbReference>
<dbReference type="RefSeq" id="WP_126119317.1">
    <property type="nucleotide sequence ID" value="NZ_RXHJ01000001.1"/>
</dbReference>
<dbReference type="InterPro" id="IPR050397">
    <property type="entry name" value="Env_Response_Regulators"/>
</dbReference>
<dbReference type="SMART" id="SM00419">
    <property type="entry name" value="HTH_CRP"/>
    <property type="match status" value="1"/>
</dbReference>
<dbReference type="GO" id="GO:0003700">
    <property type="term" value="F:DNA-binding transcription factor activity"/>
    <property type="evidence" value="ECO:0007669"/>
    <property type="project" value="TreeGrafter"/>
</dbReference>
<feature type="domain" description="HTH crp-type" evidence="5">
    <location>
        <begin position="163"/>
        <end position="237"/>
    </location>
</feature>
<dbReference type="InterPro" id="IPR012318">
    <property type="entry name" value="HTH_CRP"/>
</dbReference>
<evidence type="ECO:0000256" key="3">
    <source>
        <dbReference type="ARBA" id="ARBA00023163"/>
    </source>
</evidence>
<feature type="domain" description="Cyclic nucleotide-binding" evidence="4">
    <location>
        <begin position="30"/>
        <end position="103"/>
    </location>
</feature>
<evidence type="ECO:0000259" key="5">
    <source>
        <dbReference type="PROSITE" id="PS51063"/>
    </source>
</evidence>
<dbReference type="OrthoDB" id="156829at2"/>
<dbReference type="InterPro" id="IPR014710">
    <property type="entry name" value="RmlC-like_jellyroll"/>
</dbReference>
<dbReference type="SUPFAM" id="SSF51206">
    <property type="entry name" value="cAMP-binding domain-like"/>
    <property type="match status" value="1"/>
</dbReference>
<dbReference type="Pfam" id="PF00027">
    <property type="entry name" value="cNMP_binding"/>
    <property type="match status" value="1"/>
</dbReference>
<dbReference type="Gene3D" id="1.10.10.10">
    <property type="entry name" value="Winged helix-like DNA-binding domain superfamily/Winged helix DNA-binding domain"/>
    <property type="match status" value="1"/>
</dbReference>
<keyword evidence="1" id="KW-0805">Transcription regulation</keyword>
<keyword evidence="2" id="KW-0238">DNA-binding</keyword>
<dbReference type="InterPro" id="IPR000595">
    <property type="entry name" value="cNMP-bd_dom"/>
</dbReference>
<dbReference type="InterPro" id="IPR018490">
    <property type="entry name" value="cNMP-bd_dom_sf"/>
</dbReference>
<dbReference type="Proteomes" id="UP000274907">
    <property type="component" value="Unassembled WGS sequence"/>
</dbReference>
<reference evidence="6 7" key="1">
    <citation type="submission" date="2018-12" db="EMBL/GenBank/DDBJ databases">
        <title>YIM 101343 draft genome.</title>
        <authorList>
            <person name="Chen X."/>
        </authorList>
    </citation>
    <scope>NUCLEOTIDE SEQUENCE [LARGE SCALE GENOMIC DNA]</scope>
    <source>
        <strain evidence="6 7">YIM 101343</strain>
    </source>
</reference>
<dbReference type="SMART" id="SM00100">
    <property type="entry name" value="cNMP"/>
    <property type="match status" value="1"/>
</dbReference>
<dbReference type="Pfam" id="PF13545">
    <property type="entry name" value="HTH_Crp_2"/>
    <property type="match status" value="1"/>
</dbReference>
<dbReference type="AlphaFoldDB" id="A0A3S0A1D1"/>
<dbReference type="InterPro" id="IPR036388">
    <property type="entry name" value="WH-like_DNA-bd_sf"/>
</dbReference>
<dbReference type="PRINTS" id="PR00034">
    <property type="entry name" value="HTHCRP"/>
</dbReference>
<dbReference type="GO" id="GO:0003677">
    <property type="term" value="F:DNA binding"/>
    <property type="evidence" value="ECO:0007669"/>
    <property type="project" value="UniProtKB-KW"/>
</dbReference>
<dbReference type="EMBL" id="RXHJ01000001">
    <property type="protein sequence ID" value="RSZ66028.1"/>
    <property type="molecule type" value="Genomic_DNA"/>
</dbReference>